<proteinExistence type="predicted"/>
<protein>
    <submittedName>
        <fullName evidence="2">Uncharacterized protein</fullName>
    </submittedName>
</protein>
<accession>E9I509</accession>
<dbReference type="Proteomes" id="UP000000305">
    <property type="component" value="Unassembled WGS sequence"/>
</dbReference>
<name>E9I509_DAPPU</name>
<sequence length="75" mass="8246">MKSFGLFASGANNSGDGSEQKSSELVVARKSCSWCQDINDQPADSFDVEPDFNQTVPQFLQSDLEKTRGQPVDLF</sequence>
<keyword evidence="3" id="KW-1185">Reference proteome</keyword>
<dbReference type="HOGENOM" id="CLU_2673617_0_0_1"/>
<organism evidence="2 3">
    <name type="scientific">Daphnia pulex</name>
    <name type="common">Water flea</name>
    <dbReference type="NCBI Taxonomy" id="6669"/>
    <lineage>
        <taxon>Eukaryota</taxon>
        <taxon>Metazoa</taxon>
        <taxon>Ecdysozoa</taxon>
        <taxon>Arthropoda</taxon>
        <taxon>Crustacea</taxon>
        <taxon>Branchiopoda</taxon>
        <taxon>Diplostraca</taxon>
        <taxon>Cladocera</taxon>
        <taxon>Anomopoda</taxon>
        <taxon>Daphniidae</taxon>
        <taxon>Daphnia</taxon>
    </lineage>
</organism>
<evidence type="ECO:0000256" key="1">
    <source>
        <dbReference type="SAM" id="MobiDB-lite"/>
    </source>
</evidence>
<dbReference type="KEGG" id="dpx:DAPPUDRAFT_275001"/>
<dbReference type="EMBL" id="GL735321">
    <property type="protein sequence ID" value="EFX60921.1"/>
    <property type="molecule type" value="Genomic_DNA"/>
</dbReference>
<dbReference type="PhylomeDB" id="E9I509"/>
<reference evidence="2 3" key="1">
    <citation type="journal article" date="2011" name="Science">
        <title>The ecoresponsive genome of Daphnia pulex.</title>
        <authorList>
            <person name="Colbourne J.K."/>
            <person name="Pfrender M.E."/>
            <person name="Gilbert D."/>
            <person name="Thomas W.K."/>
            <person name="Tucker A."/>
            <person name="Oakley T.H."/>
            <person name="Tokishita S."/>
            <person name="Aerts A."/>
            <person name="Arnold G.J."/>
            <person name="Basu M.K."/>
            <person name="Bauer D.J."/>
            <person name="Caceres C.E."/>
            <person name="Carmel L."/>
            <person name="Casola C."/>
            <person name="Choi J.H."/>
            <person name="Detter J.C."/>
            <person name="Dong Q."/>
            <person name="Dusheyko S."/>
            <person name="Eads B.D."/>
            <person name="Frohlich T."/>
            <person name="Geiler-Samerotte K.A."/>
            <person name="Gerlach D."/>
            <person name="Hatcher P."/>
            <person name="Jogdeo S."/>
            <person name="Krijgsveld J."/>
            <person name="Kriventseva E.V."/>
            <person name="Kultz D."/>
            <person name="Laforsch C."/>
            <person name="Lindquist E."/>
            <person name="Lopez J."/>
            <person name="Manak J.R."/>
            <person name="Muller J."/>
            <person name="Pangilinan J."/>
            <person name="Patwardhan R.P."/>
            <person name="Pitluck S."/>
            <person name="Pritham E.J."/>
            <person name="Rechtsteiner A."/>
            <person name="Rho M."/>
            <person name="Rogozin I.B."/>
            <person name="Sakarya O."/>
            <person name="Salamov A."/>
            <person name="Schaack S."/>
            <person name="Shapiro H."/>
            <person name="Shiga Y."/>
            <person name="Skalitzky C."/>
            <person name="Smith Z."/>
            <person name="Souvorov A."/>
            <person name="Sung W."/>
            <person name="Tang Z."/>
            <person name="Tsuchiya D."/>
            <person name="Tu H."/>
            <person name="Vos H."/>
            <person name="Wang M."/>
            <person name="Wolf Y.I."/>
            <person name="Yamagata H."/>
            <person name="Yamada T."/>
            <person name="Ye Y."/>
            <person name="Shaw J.R."/>
            <person name="Andrews J."/>
            <person name="Crease T.J."/>
            <person name="Tang H."/>
            <person name="Lucas S.M."/>
            <person name="Robertson H.M."/>
            <person name="Bork P."/>
            <person name="Koonin E.V."/>
            <person name="Zdobnov E.M."/>
            <person name="Grigoriev I.V."/>
            <person name="Lynch M."/>
            <person name="Boore J.L."/>
        </authorList>
    </citation>
    <scope>NUCLEOTIDE SEQUENCE [LARGE SCALE GENOMIC DNA]</scope>
</reference>
<evidence type="ECO:0000313" key="3">
    <source>
        <dbReference type="Proteomes" id="UP000000305"/>
    </source>
</evidence>
<evidence type="ECO:0000313" key="2">
    <source>
        <dbReference type="EMBL" id="EFX60921.1"/>
    </source>
</evidence>
<feature type="region of interest" description="Disordered" evidence="1">
    <location>
        <begin position="1"/>
        <end position="22"/>
    </location>
</feature>
<gene>
    <name evidence="2" type="ORF">DAPPUDRAFT_275001</name>
</gene>
<dbReference type="InParanoid" id="E9I509"/>
<dbReference type="AlphaFoldDB" id="E9I509"/>